<dbReference type="Pfam" id="PF09134">
    <property type="entry name" value="Invasin_D3"/>
    <property type="match status" value="2"/>
</dbReference>
<dbReference type="Gene3D" id="3.10.350.10">
    <property type="entry name" value="LysM domain"/>
    <property type="match status" value="1"/>
</dbReference>
<dbReference type="EMBL" id="CAACVG010006636">
    <property type="protein sequence ID" value="VEN40723.1"/>
    <property type="molecule type" value="Genomic_DNA"/>
</dbReference>
<dbReference type="Gene3D" id="2.60.40.1080">
    <property type="match status" value="1"/>
</dbReference>
<dbReference type="PANTHER" id="PTHR39576:SF2">
    <property type="entry name" value="ATTACHING AND EFFACING PROTEIN HOMOLOG-RELATED"/>
    <property type="match status" value="1"/>
</dbReference>
<reference evidence="9 10" key="1">
    <citation type="submission" date="2019-01" db="EMBL/GenBank/DDBJ databases">
        <authorList>
            <person name="Sayadi A."/>
        </authorList>
    </citation>
    <scope>NUCLEOTIDE SEQUENCE [LARGE SCALE GENOMIC DNA]</scope>
</reference>
<dbReference type="InterPro" id="IPR003344">
    <property type="entry name" value="Big_1_dom"/>
</dbReference>
<dbReference type="PROSITE" id="PS51127">
    <property type="entry name" value="BIG1"/>
    <property type="match status" value="2"/>
</dbReference>
<dbReference type="Proteomes" id="UP000410492">
    <property type="component" value="Unassembled WGS sequence"/>
</dbReference>
<feature type="transmembrane region" description="Helical" evidence="6">
    <location>
        <begin position="21"/>
        <end position="44"/>
    </location>
</feature>
<keyword evidence="6" id="KW-0812">Transmembrane</keyword>
<evidence type="ECO:0000256" key="2">
    <source>
        <dbReference type="ARBA" id="ARBA00010116"/>
    </source>
</evidence>
<dbReference type="InterPro" id="IPR003535">
    <property type="entry name" value="Intimin/invasin_bac"/>
</dbReference>
<evidence type="ECO:0000256" key="6">
    <source>
        <dbReference type="SAM" id="Phobius"/>
    </source>
</evidence>
<dbReference type="PRINTS" id="PR01369">
    <property type="entry name" value="INTIMIN"/>
</dbReference>
<dbReference type="Pfam" id="PF11924">
    <property type="entry name" value="IAT_beta"/>
    <property type="match status" value="2"/>
</dbReference>
<evidence type="ECO:0008006" key="11">
    <source>
        <dbReference type="Google" id="ProtNLM"/>
    </source>
</evidence>
<keyword evidence="4" id="KW-0998">Cell outer membrane</keyword>
<dbReference type="InterPro" id="IPR036779">
    <property type="entry name" value="LysM_dom_sf"/>
</dbReference>
<dbReference type="InterPro" id="IPR018392">
    <property type="entry name" value="LysM"/>
</dbReference>
<keyword evidence="10" id="KW-1185">Reference proteome</keyword>
<dbReference type="InterPro" id="IPR024519">
    <property type="entry name" value="IAT_beta"/>
</dbReference>
<dbReference type="SMART" id="SM00634">
    <property type="entry name" value="BID_1"/>
    <property type="match status" value="6"/>
</dbReference>
<dbReference type="InterPro" id="IPR008964">
    <property type="entry name" value="Invasin/intimin_cell_adhesion"/>
</dbReference>
<dbReference type="Gene3D" id="3.10.100.10">
    <property type="entry name" value="Mannose-Binding Protein A, subunit A"/>
    <property type="match status" value="1"/>
</dbReference>
<dbReference type="SUPFAM" id="SSF49373">
    <property type="entry name" value="Invasin/intimin cell-adhesion fragments"/>
    <property type="match status" value="14"/>
</dbReference>
<evidence type="ECO:0000256" key="4">
    <source>
        <dbReference type="ARBA" id="ARBA00023237"/>
    </source>
</evidence>
<dbReference type="InterPro" id="IPR038177">
    <property type="entry name" value="IAT_beta_sf"/>
</dbReference>
<dbReference type="Gene3D" id="2.60.40.10">
    <property type="entry name" value="Immunoglobulins"/>
    <property type="match status" value="13"/>
</dbReference>
<comment type="similarity">
    <text evidence="2">Belongs to the intimin/invasin family.</text>
</comment>
<name>A0A653BYU0_CALMS</name>
<dbReference type="GO" id="GO:0007155">
    <property type="term" value="P:cell adhesion"/>
    <property type="evidence" value="ECO:0007669"/>
    <property type="project" value="InterPro"/>
</dbReference>
<dbReference type="InterPro" id="IPR051715">
    <property type="entry name" value="Intimin-Invasin_domain"/>
</dbReference>
<evidence type="ECO:0000256" key="1">
    <source>
        <dbReference type="ARBA" id="ARBA00004442"/>
    </source>
</evidence>
<evidence type="ECO:0000256" key="5">
    <source>
        <dbReference type="SAM" id="MobiDB-lite"/>
    </source>
</evidence>
<sequence length="2254" mass="238043">MKRSRSSHPPADAAFSPGLRRLAWLNIAVQAAFPLTVAFTPVMAGAGEQHFLQQPAPLSAQRTQVYTLGAGETAASVAKKFHLTLDQLREINQLRTFAHGFEHLKAGDELDVPLAPLPEVRWDGAPRVSASDRQDEDAQAQKVAGYASQAGSFLANNPNGDAAASMARGMATGEAGGALQQWLSHFGTARVQLDADKNFSLKNSQFDLLMPLYDQGQPAPDRQPDPGQPRRRVAPLHPHIHAGREPVRDYDLSRDHARMGAGLEYWRDFLKLGANGYMRLTGWKDSPDLADYQERPANGWDIRAQAWVPSLPQLGGKLTYEQYYGKEVALFGVDNRQKNPHAITAGINYTPVPLVTLGAEQRQGQSGKSDTRLTVDMNYQLGVPWRAQVDPTAVAAMRSLTGSRYDLVERNNNIVLEYRKKETIRLHTADLVTGHAGEQKSLGVSVTSTYGLSRIDWDAAALTAAGGKIVQNGADYAVVLPAYQTTAQAVNTYTVSGVAVDTKGNRSDRADTQVTVQAPEVNKQYSTFTPVSSVLPADGKSTQVLTLTLRDENNQAVDMDVKDISLKNSALKSAAVSALTKKSAGVYTVTVTAGTDVETVTLTPSVSGVTLTPAGVTISSTTPDAGQSVFTASPETIAADNTAVSTLTLVAKDAQGNALTGLKDSLAFTIKDSSGKAPAAGTLTESAIAESSTKGTYTATLRGTTAGKYTIVPEYSGTAMGSLSATVTLTDTLPDEKTSTIKTDTTTYVAGTDITIKVTLKDKAGNALTGDAGLLTDSTVTVPNATLKTGSSWTDKGDGTYTATYTAETASTDNQASLKLAGWVTPPKSEKYAITAAQPDQSQSLIARDKDTYVSGDDITIKVTLKDKAGNALTGDAGLLTDSSVTVPNATLKTGSSWKDKGDGTYTATYTAETASTDNQASLKLAGWVTPPKSEKYAITAAQPDQSQSLIARDKDTYVSGDDITIKVTLKDKAGNALTGDAGLLTDSTVTVPNATLKTGSSWKDKGDGTYTATYTAETASTDNQASLKLAGWDTPPKSEKYAITAAQPDQSQSLIARDKDTYVSGDDITIKVTLKDKAGNALTGDAGLLTDSTVTVPNATLKTGSSWKDKGDGTYTATYTAETASTDNQASLKLAGWVTPPKSEKYAITAAQPDQSQSLIARDKDTYVSGDDITIKVTLKDKAGNALTGDAGLLTDSTVTVPNATLKTGSSWKDKGDGTYTATYTAETASTDNQASLKLAGWDTPPKSEKYAITAAQPDQSQSLIARDKDTYVSGDDITIKVTLKDKAGNALTGDAGLLTDSTVTVPNATLKTGSSWKDKGDGTYTATYTAETASTDNQASLKLAGWDTPPKSEKYAITAAQPDQSQSLIARDKDTYVSGDDITIKVTLKDKAGNALTGDAGLLTDSTVTVPNATLKTGSSWKDKGDGTYTATYTAETASTDNQASLKLAGWVTPPKSEKYAITAAQPDQSQSLIARDKDTYVSGDDITIKVTLKDKAGNALTGDAGLLTDSTVTVPNATLKTGSSWKDKGDGTYTATYTAETASTDNQASLKLAGWVTPPKSEKYAITAAQPDQSQSLIARDKDTYVSGDDITIKVTLKDKAGNALTGDAGLLTDSTVTVQNATLKSGSSWKDNSDGTYTATYTAATTGTGLKAALKLSGWRSAAESETYVINARVPDQTKSVITRDKAEYTSGDDMLITVTLKDAQGKAVTGATASLTTDAVTVQNATLKSGSSWKDNSDGTYTATYTAATTGTGLKAALKLSGWRSAAESETYVINARVPDQTKSVITRDKAEYTSGDDMLITVTLKDAQGKAVTGATASLTTDAVTVQNATLKSGSSWKDNSDGTYTATYTAATTGTGLTAALKLSGWSAPDQSEKYAITSPATLKDVSVNGYTFAKDAKFPTTGFKGATFTLELDGGKPSDFTWKSDASWVSVTDGVVKFTGTGTKDKVTITGTPKGGKGENIEYNFTLSSWYINDGTEEMNWSDAAAYCSAQTGYSQPTVQQLNGNADHAIGTRGTLGGLWSEWGELSKYSGAGFSGNFYWSSEQQSSGLHYIVYLSDGLVLSYYDSHTNYVDAGQRSQSVQHLGCTRASLVVIRGLLTLGWGMTFIAHGAFMRLTTLLDSAEKQITRWQVLTEDRWLYAGLAALLPDMVCRLSGFFARRLLHQVSYAGQVLIAVDSRILFRGGVVSLSRAQAQQAGCPRGLADEEGDRPGVSVGKQWRPNPESAAGYFLAARRLQTDGAVAGVPQG</sequence>
<accession>A0A653BYU0</accession>
<evidence type="ECO:0000256" key="3">
    <source>
        <dbReference type="ARBA" id="ARBA00023136"/>
    </source>
</evidence>
<feature type="region of interest" description="Disordered" evidence="5">
    <location>
        <begin position="2206"/>
        <end position="2227"/>
    </location>
</feature>
<dbReference type="InterPro" id="IPR016186">
    <property type="entry name" value="C-type_lectin-like/link_sf"/>
</dbReference>
<feature type="domain" description="Big-1" evidence="7">
    <location>
        <begin position="627"/>
        <end position="730"/>
    </location>
</feature>
<dbReference type="PANTHER" id="PTHR39576">
    <property type="entry name" value="ATTACHING AND EFFACING PROTEIN HOMOLOG-RELATED-RELATED"/>
    <property type="match status" value="1"/>
</dbReference>
<dbReference type="InterPro" id="IPR015217">
    <property type="entry name" value="Invasin_dom_3"/>
</dbReference>
<gene>
    <name evidence="9" type="ORF">CALMAC_LOCUS4795</name>
</gene>
<keyword evidence="3 6" id="KW-0472">Membrane</keyword>
<feature type="domain" description="Big-1" evidence="7">
    <location>
        <begin position="1578"/>
        <end position="1673"/>
    </location>
</feature>
<evidence type="ECO:0000313" key="9">
    <source>
        <dbReference type="EMBL" id="VEN40723.1"/>
    </source>
</evidence>
<dbReference type="Gene3D" id="2.40.160.160">
    <property type="entry name" value="Inverse autotransporter, beta-domain"/>
    <property type="match status" value="1"/>
</dbReference>
<protein>
    <recommendedName>
        <fullName evidence="11">LysM domain-containing protein</fullName>
    </recommendedName>
</protein>
<evidence type="ECO:0000259" key="8">
    <source>
        <dbReference type="PROSITE" id="PS51782"/>
    </source>
</evidence>
<evidence type="ECO:0000313" key="10">
    <source>
        <dbReference type="Proteomes" id="UP000410492"/>
    </source>
</evidence>
<keyword evidence="6" id="KW-1133">Transmembrane helix</keyword>
<dbReference type="InterPro" id="IPR013783">
    <property type="entry name" value="Ig-like_fold"/>
</dbReference>
<dbReference type="PROSITE" id="PS51782">
    <property type="entry name" value="LYSM"/>
    <property type="match status" value="1"/>
</dbReference>
<organism evidence="9 10">
    <name type="scientific">Callosobruchus maculatus</name>
    <name type="common">Southern cowpea weevil</name>
    <name type="synonym">Pulse bruchid</name>
    <dbReference type="NCBI Taxonomy" id="64391"/>
    <lineage>
        <taxon>Eukaryota</taxon>
        <taxon>Metazoa</taxon>
        <taxon>Ecdysozoa</taxon>
        <taxon>Arthropoda</taxon>
        <taxon>Hexapoda</taxon>
        <taxon>Insecta</taxon>
        <taxon>Pterygota</taxon>
        <taxon>Neoptera</taxon>
        <taxon>Endopterygota</taxon>
        <taxon>Coleoptera</taxon>
        <taxon>Polyphaga</taxon>
        <taxon>Cucujiformia</taxon>
        <taxon>Chrysomeloidea</taxon>
        <taxon>Chrysomelidae</taxon>
        <taxon>Bruchinae</taxon>
        <taxon>Bruchini</taxon>
        <taxon>Callosobruchus</taxon>
    </lineage>
</organism>
<evidence type="ECO:0000259" key="7">
    <source>
        <dbReference type="PROSITE" id="PS51127"/>
    </source>
</evidence>
<proteinExistence type="inferred from homology"/>
<dbReference type="OrthoDB" id="10641787at2759"/>
<comment type="subcellular location">
    <subcellularLocation>
        <location evidence="1">Cell outer membrane</location>
    </subcellularLocation>
</comment>
<feature type="domain" description="LysM" evidence="8">
    <location>
        <begin position="64"/>
        <end position="112"/>
    </location>
</feature>